<feature type="region of interest" description="Disordered" evidence="8">
    <location>
        <begin position="629"/>
        <end position="649"/>
    </location>
</feature>
<evidence type="ECO:0000256" key="9">
    <source>
        <dbReference type="SAM" id="SignalP"/>
    </source>
</evidence>
<evidence type="ECO:0000256" key="1">
    <source>
        <dbReference type="ARBA" id="ARBA00004123"/>
    </source>
</evidence>
<name>A0A087Y6G5_POEFO</name>
<feature type="region of interest" description="Disordered" evidence="8">
    <location>
        <begin position="95"/>
        <end position="169"/>
    </location>
</feature>
<feature type="region of interest" description="Disordered" evidence="8">
    <location>
        <begin position="433"/>
        <end position="492"/>
    </location>
</feature>
<evidence type="ECO:0000256" key="8">
    <source>
        <dbReference type="SAM" id="MobiDB-lite"/>
    </source>
</evidence>
<evidence type="ECO:0000256" key="7">
    <source>
        <dbReference type="ARBA" id="ARBA00041234"/>
    </source>
</evidence>
<dbReference type="GO" id="GO:0046983">
    <property type="term" value="F:protein dimerization activity"/>
    <property type="evidence" value="ECO:0007669"/>
    <property type="project" value="InterPro"/>
</dbReference>
<evidence type="ECO:0000256" key="6">
    <source>
        <dbReference type="ARBA" id="ARBA00041064"/>
    </source>
</evidence>
<dbReference type="GO" id="GO:0005667">
    <property type="term" value="C:transcription regulator complex"/>
    <property type="evidence" value="ECO:0007669"/>
    <property type="project" value="TreeGrafter"/>
</dbReference>
<dbReference type="Ensembl" id="ENSPFOT00000013637.2">
    <property type="protein sequence ID" value="ENSPFOP00000013618.2"/>
    <property type="gene ID" value="ENSPFOG00000013466.2"/>
</dbReference>
<comment type="subcellular location">
    <subcellularLocation>
        <location evidence="1">Nucleus</location>
    </subcellularLocation>
</comment>
<dbReference type="EMBL" id="AYCK01014037">
    <property type="status" value="NOT_ANNOTATED_CDS"/>
    <property type="molecule type" value="Genomic_DNA"/>
</dbReference>
<dbReference type="GO" id="GO:0000785">
    <property type="term" value="C:chromatin"/>
    <property type="evidence" value="ECO:0007669"/>
    <property type="project" value="TreeGrafter"/>
</dbReference>
<evidence type="ECO:0000256" key="5">
    <source>
        <dbReference type="ARBA" id="ARBA00023242"/>
    </source>
</evidence>
<dbReference type="GeneTree" id="ENSGT00940000157036"/>
<feature type="signal peptide" evidence="9">
    <location>
        <begin position="1"/>
        <end position="26"/>
    </location>
</feature>
<dbReference type="PANTHER" id="PTHR11793:SF7">
    <property type="entry name" value="TRANSCRIPTION FACTOR E2-ALPHA"/>
    <property type="match status" value="1"/>
</dbReference>
<accession>A0A087Y6G5</accession>
<dbReference type="FunFam" id="4.10.280.10:FF:000001">
    <property type="entry name" value="Putative transcription factor 12"/>
    <property type="match status" value="1"/>
</dbReference>
<dbReference type="CDD" id="cd18943">
    <property type="entry name" value="bHLH_E-protein_E47-like"/>
    <property type="match status" value="1"/>
</dbReference>
<feature type="chain" id="PRO_5001834040" description="Transcription factor E2-alpha" evidence="9">
    <location>
        <begin position="27"/>
        <end position="649"/>
    </location>
</feature>
<dbReference type="GO" id="GO:0005634">
    <property type="term" value="C:nucleus"/>
    <property type="evidence" value="ECO:0007669"/>
    <property type="project" value="UniProtKB-SubCell"/>
</dbReference>
<feature type="compositionally biased region" description="Polar residues" evidence="8">
    <location>
        <begin position="25"/>
        <end position="38"/>
    </location>
</feature>
<dbReference type="InterPro" id="IPR036638">
    <property type="entry name" value="HLH_DNA-bd_sf"/>
</dbReference>
<evidence type="ECO:0000256" key="4">
    <source>
        <dbReference type="ARBA" id="ARBA00023163"/>
    </source>
</evidence>
<feature type="compositionally biased region" description="Low complexity" evidence="8">
    <location>
        <begin position="109"/>
        <end position="127"/>
    </location>
</feature>
<reference evidence="11" key="3">
    <citation type="submission" date="2025-09" db="UniProtKB">
        <authorList>
            <consortium name="Ensembl"/>
        </authorList>
    </citation>
    <scope>IDENTIFICATION</scope>
</reference>
<keyword evidence="3" id="KW-0238">DNA-binding</keyword>
<dbReference type="Gene3D" id="4.10.280.10">
    <property type="entry name" value="Helix-loop-helix DNA-binding domain"/>
    <property type="match status" value="1"/>
</dbReference>
<evidence type="ECO:0000256" key="2">
    <source>
        <dbReference type="ARBA" id="ARBA00023015"/>
    </source>
</evidence>
<dbReference type="SMART" id="SM00353">
    <property type="entry name" value="HLH"/>
    <property type="match status" value="1"/>
</dbReference>
<feature type="region of interest" description="Disordered" evidence="8">
    <location>
        <begin position="24"/>
        <end position="64"/>
    </location>
</feature>
<keyword evidence="4" id="KW-0804">Transcription</keyword>
<dbReference type="AlphaFoldDB" id="A0A087Y6G5"/>
<keyword evidence="2" id="KW-0805">Transcription regulation</keyword>
<evidence type="ECO:0000259" key="10">
    <source>
        <dbReference type="PROSITE" id="PS50888"/>
    </source>
</evidence>
<sequence length="649" mass="69279">MFYCLAVVFTDLLLSFQMFEPPVSNGKNGPTTLASSQFGGPGVDERRGSSPWGPGEQTSPSFNQGRVFEEGLYSERESLASTPVFGPGIAGKAERGSYSSFGTQPGFMPSEIPLPSPDSLSPPSAKSNSQFYSSYERKRPAQDLTANPQPKKIRKVPPGLPSSVYPTATGEDFNRDTTCFPASKAGNVYQPAYYMQDAHPPSDPWGSAGSMIQPGYSAVLGNSPHLGQHGPFTAINPQDRMKRHPLPLSPQNYPLHGSEVNGAHPTSFHAGSSSFGVPSHTPPIAGTETIMANRGAVPGSSGDEIGKALASIYPSDPNSNAFPPSPSTPSGSPQAVSGSASQWTRSSGQATPSPNFEGGIQSMQSKLEDRLDEAINVLQRHASGQGGPGLAEMHSLLSAGLGIAPGFNSAALGLASRLQGLVSSHLEDSVGLPSSGGVLHHGPASVHLGSQQDGFTGLPGSGNRSGGTAIKREDKEDDENCSITDKSEDDRKDLKARLRTSSLDDEDDDEDLPVEIKAEREKARSLVSLTDENLTAEEKEQRERDRRLANNARERVRVRDINEAFRELGRMCQVHLQSDKAQTKLVILQQAVQVILSLEKQVRERNLNPKAACLKRREEEKVPGLEHQLQLGGGHPALGGDGHNPVSHM</sequence>
<dbReference type="SUPFAM" id="SSF47459">
    <property type="entry name" value="HLH, helix-loop-helix DNA-binding domain"/>
    <property type="match status" value="1"/>
</dbReference>
<organism evidence="11 12">
    <name type="scientific">Poecilia formosa</name>
    <name type="common">Amazon molly</name>
    <name type="synonym">Limia formosa</name>
    <dbReference type="NCBI Taxonomy" id="48698"/>
    <lineage>
        <taxon>Eukaryota</taxon>
        <taxon>Metazoa</taxon>
        <taxon>Chordata</taxon>
        <taxon>Craniata</taxon>
        <taxon>Vertebrata</taxon>
        <taxon>Euteleostomi</taxon>
        <taxon>Actinopterygii</taxon>
        <taxon>Neopterygii</taxon>
        <taxon>Teleostei</taxon>
        <taxon>Neoteleostei</taxon>
        <taxon>Acanthomorphata</taxon>
        <taxon>Ovalentaria</taxon>
        <taxon>Atherinomorphae</taxon>
        <taxon>Cyprinodontiformes</taxon>
        <taxon>Poeciliidae</taxon>
        <taxon>Poeciliinae</taxon>
        <taxon>Poecilia</taxon>
    </lineage>
</organism>
<dbReference type="InterPro" id="IPR051098">
    <property type="entry name" value="NeuroDiff_E-box_TFs"/>
</dbReference>
<dbReference type="GO" id="GO:0000981">
    <property type="term" value="F:DNA-binding transcription factor activity, RNA polymerase II-specific"/>
    <property type="evidence" value="ECO:0007669"/>
    <property type="project" value="TreeGrafter"/>
</dbReference>
<evidence type="ECO:0000313" key="12">
    <source>
        <dbReference type="Proteomes" id="UP000028760"/>
    </source>
</evidence>
<keyword evidence="5" id="KW-0539">Nucleus</keyword>
<evidence type="ECO:0000256" key="3">
    <source>
        <dbReference type="ARBA" id="ARBA00023125"/>
    </source>
</evidence>
<feature type="region of interest" description="Disordered" evidence="8">
    <location>
        <begin position="259"/>
        <end position="360"/>
    </location>
</feature>
<dbReference type="PANTHER" id="PTHR11793">
    <property type="entry name" value="BASIC HELIX-LOOP-HELIX TRANSCRIPTION FACTOR"/>
    <property type="match status" value="1"/>
</dbReference>
<dbReference type="OMA" id="MVGAHEE"/>
<feature type="domain" description="BHLH" evidence="10">
    <location>
        <begin position="545"/>
        <end position="598"/>
    </location>
</feature>
<reference evidence="12" key="1">
    <citation type="submission" date="2013-10" db="EMBL/GenBank/DDBJ databases">
        <authorList>
            <person name="Schartl M."/>
            <person name="Warren W."/>
        </authorList>
    </citation>
    <scope>NUCLEOTIDE SEQUENCE [LARGE SCALE GENOMIC DNA]</scope>
    <source>
        <strain evidence="12">female</strain>
    </source>
</reference>
<dbReference type="Proteomes" id="UP000028760">
    <property type="component" value="Unassembled WGS sequence"/>
</dbReference>
<dbReference type="GO" id="GO:0000978">
    <property type="term" value="F:RNA polymerase II cis-regulatory region sequence-specific DNA binding"/>
    <property type="evidence" value="ECO:0007669"/>
    <property type="project" value="TreeGrafter"/>
</dbReference>
<feature type="compositionally biased region" description="Polar residues" evidence="8">
    <location>
        <begin position="334"/>
        <end position="354"/>
    </location>
</feature>
<proteinExistence type="predicted"/>
<keyword evidence="9" id="KW-0732">Signal</keyword>
<reference evidence="11" key="2">
    <citation type="submission" date="2025-08" db="UniProtKB">
        <authorList>
            <consortium name="Ensembl"/>
        </authorList>
    </citation>
    <scope>IDENTIFICATION</scope>
</reference>
<keyword evidence="12" id="KW-1185">Reference proteome</keyword>
<dbReference type="eggNOG" id="KOG3910">
    <property type="taxonomic scope" value="Eukaryota"/>
</dbReference>
<dbReference type="InterPro" id="IPR011598">
    <property type="entry name" value="bHLH_dom"/>
</dbReference>
<feature type="compositionally biased region" description="Gly residues" evidence="8">
    <location>
        <begin position="631"/>
        <end position="642"/>
    </location>
</feature>
<dbReference type="PROSITE" id="PS50888">
    <property type="entry name" value="BHLH"/>
    <property type="match status" value="1"/>
</dbReference>
<dbReference type="STRING" id="48698.ENSPFOP00000013618"/>
<protein>
    <recommendedName>
        <fullName evidence="6">Transcription factor E2-alpha</fullName>
    </recommendedName>
    <alternativeName>
        <fullName evidence="7">Transcription factor 3</fullName>
    </alternativeName>
</protein>
<dbReference type="Pfam" id="PF00010">
    <property type="entry name" value="HLH"/>
    <property type="match status" value="1"/>
</dbReference>
<evidence type="ECO:0000313" key="11">
    <source>
        <dbReference type="Ensembl" id="ENSPFOP00000013618.2"/>
    </source>
</evidence>